<dbReference type="PANTHER" id="PTHR12475">
    <property type="match status" value="1"/>
</dbReference>
<proteinExistence type="inferred from homology"/>
<comment type="similarity">
    <text evidence="1">Belongs to the lcsJ thioesterase family.</text>
</comment>
<feature type="compositionally biased region" description="Polar residues" evidence="2">
    <location>
        <begin position="269"/>
        <end position="288"/>
    </location>
</feature>
<dbReference type="CDD" id="cd00586">
    <property type="entry name" value="4HBT"/>
    <property type="match status" value="1"/>
</dbReference>
<dbReference type="RefSeq" id="XP_067494705.1">
    <property type="nucleotide sequence ID" value="XM_067630479.1"/>
</dbReference>
<reference evidence="4 5" key="1">
    <citation type="submission" date="2019-01" db="EMBL/GenBank/DDBJ databases">
        <title>Intercellular communication is required for trap formation in the nematode-trapping fungus Duddingtonia flagrans.</title>
        <authorList>
            <person name="Youssar L."/>
            <person name="Wernet V."/>
            <person name="Hensel N."/>
            <person name="Hildebrandt H.-G."/>
            <person name="Fischer R."/>
        </authorList>
    </citation>
    <scope>NUCLEOTIDE SEQUENCE [LARGE SCALE GENOMIC DNA]</scope>
    <source>
        <strain evidence="4 5">CBS H-5679</strain>
    </source>
</reference>
<accession>A0A437ADK2</accession>
<dbReference type="GeneID" id="93582491"/>
<evidence type="ECO:0000256" key="3">
    <source>
        <dbReference type="SAM" id="Phobius"/>
    </source>
</evidence>
<dbReference type="EMBL" id="SAEB01000001">
    <property type="protein sequence ID" value="RVD89161.1"/>
    <property type="molecule type" value="Genomic_DNA"/>
</dbReference>
<keyword evidence="3" id="KW-0472">Membrane</keyword>
<evidence type="ECO:0000256" key="2">
    <source>
        <dbReference type="SAM" id="MobiDB-lite"/>
    </source>
</evidence>
<dbReference type="PANTHER" id="PTHR12475:SF4">
    <property type="entry name" value="PROTEIN THEM6"/>
    <property type="match status" value="1"/>
</dbReference>
<dbReference type="InterPro" id="IPR029069">
    <property type="entry name" value="HotDog_dom_sf"/>
</dbReference>
<dbReference type="Proteomes" id="UP000283090">
    <property type="component" value="Unassembled WGS sequence"/>
</dbReference>
<keyword evidence="5" id="KW-1185">Reference proteome</keyword>
<dbReference type="OrthoDB" id="265761at2759"/>
<keyword evidence="3" id="KW-1133">Transmembrane helix</keyword>
<evidence type="ECO:0000313" key="4">
    <source>
        <dbReference type="EMBL" id="RVD89161.1"/>
    </source>
</evidence>
<comment type="caution">
    <text evidence="4">The sequence shown here is derived from an EMBL/GenBank/DDBJ whole genome shotgun (WGS) entry which is preliminary data.</text>
</comment>
<protein>
    <recommendedName>
        <fullName evidence="6">Thioesterase domain-containing protein</fullName>
    </recommendedName>
</protein>
<dbReference type="SUPFAM" id="SSF54637">
    <property type="entry name" value="Thioesterase/thiol ester dehydrase-isomerase"/>
    <property type="match status" value="1"/>
</dbReference>
<sequence length="360" mass="40593">MPLISTITTPLVNNLRSLLLAGAAYANPRSLTFGKFGRLLAILIVLANLKVIPFFWHSRFWYALYIHLLSRRRILPNPTQLFAPVKIVARAPLYECDFNYHKSNSTYFTDLDIARTHLVAHLIKKSLRLRRQRGDKPLYVALGGVMSLFRREIKPYEKYEVWSRVLGWDNKWFFVVSHFVSAKGDPKHGGKRKIYASSLSKYVFKVERKTIPPNEVLEESGLLPKKPEAPAVAEDAKMAKPAGLMESADLIVKTEVLHPHLQHLDAESNAGSDAGTSTPAILKQSSSGDDLAIEEEQLELVDKITKWDWETIERLRKQGLKTAHHMLGLDALEGEFEKGNERVGNKVSGYPASILGLSWA</sequence>
<organism evidence="4 5">
    <name type="scientific">Arthrobotrys flagrans</name>
    <name type="common">Nematode-trapping fungus</name>
    <name type="synonym">Trichothecium flagrans</name>
    <dbReference type="NCBI Taxonomy" id="97331"/>
    <lineage>
        <taxon>Eukaryota</taxon>
        <taxon>Fungi</taxon>
        <taxon>Dikarya</taxon>
        <taxon>Ascomycota</taxon>
        <taxon>Pezizomycotina</taxon>
        <taxon>Orbiliomycetes</taxon>
        <taxon>Orbiliales</taxon>
        <taxon>Orbiliaceae</taxon>
        <taxon>Arthrobotrys</taxon>
    </lineage>
</organism>
<keyword evidence="3" id="KW-0812">Transmembrane</keyword>
<dbReference type="Gene3D" id="3.10.129.10">
    <property type="entry name" value="Hotdog Thioesterase"/>
    <property type="match status" value="1"/>
</dbReference>
<evidence type="ECO:0008006" key="6">
    <source>
        <dbReference type="Google" id="ProtNLM"/>
    </source>
</evidence>
<evidence type="ECO:0000256" key="1">
    <source>
        <dbReference type="ARBA" id="ARBA00038476"/>
    </source>
</evidence>
<name>A0A437ADK2_ARTFL</name>
<dbReference type="AlphaFoldDB" id="A0A437ADK2"/>
<gene>
    <name evidence="4" type="ORF">DFL_000180</name>
</gene>
<feature type="region of interest" description="Disordered" evidence="2">
    <location>
        <begin position="267"/>
        <end position="288"/>
    </location>
</feature>
<evidence type="ECO:0000313" key="5">
    <source>
        <dbReference type="Proteomes" id="UP000283090"/>
    </source>
</evidence>
<dbReference type="VEuPathDB" id="FungiDB:DFL_000180"/>
<dbReference type="InterPro" id="IPR051490">
    <property type="entry name" value="THEM6_lcsJ_thioesterase"/>
</dbReference>
<dbReference type="Pfam" id="PF13279">
    <property type="entry name" value="4HBT_2"/>
    <property type="match status" value="1"/>
</dbReference>
<feature type="transmembrane region" description="Helical" evidence="3">
    <location>
        <begin position="36"/>
        <end position="56"/>
    </location>
</feature>